<name>A0A512CHG3_9BACT</name>
<organism evidence="1 2">
    <name type="scientific">Cyclobacterium qasimii</name>
    <dbReference type="NCBI Taxonomy" id="1350429"/>
    <lineage>
        <taxon>Bacteria</taxon>
        <taxon>Pseudomonadati</taxon>
        <taxon>Bacteroidota</taxon>
        <taxon>Cytophagia</taxon>
        <taxon>Cytophagales</taxon>
        <taxon>Cyclobacteriaceae</taxon>
        <taxon>Cyclobacterium</taxon>
    </lineage>
</organism>
<gene>
    <name evidence="1" type="ORF">CQA01_41690</name>
</gene>
<sequence length="367" mass="40939">MRLNFGMKVKNHLFPIFVIALLTGACNTFQSNDGQFDLVFLDTLDIPFVGDIHAGAYANHTGLIYNYRSGEYLKFDSLGNVLAKNTIPSEGENGLFYVNGLKIIENGNILAKTIRGEIGLLDEELNLLKKVSMPFPNGSLDLKRNQNAIEIYKDELLLFYPGRDNKNPYNLGYYKDNFLIEKLNPSTGEAVPYLKLSPESKYQENLHFVPPTALISVLGNSLYFVFNKEPLISKYNLENNGAWESSVSLDSEGFVEIEGQEVPIGNDGSVLAEGEITNLFALENGFAVVYLDGISKSSPQKNKLPGKQLKIYNYETGWSNPIELPLNVLFLLNFTDEGQSFYALINPSSLPKGNKEAKVLKLKLQPK</sequence>
<evidence type="ECO:0008006" key="3">
    <source>
        <dbReference type="Google" id="ProtNLM"/>
    </source>
</evidence>
<protein>
    <recommendedName>
        <fullName evidence="3">Lipoprotein</fullName>
    </recommendedName>
</protein>
<dbReference type="Proteomes" id="UP000321301">
    <property type="component" value="Unassembled WGS sequence"/>
</dbReference>
<dbReference type="PROSITE" id="PS51257">
    <property type="entry name" value="PROKAR_LIPOPROTEIN"/>
    <property type="match status" value="1"/>
</dbReference>
<comment type="caution">
    <text evidence="1">The sequence shown here is derived from an EMBL/GenBank/DDBJ whole genome shotgun (WGS) entry which is preliminary data.</text>
</comment>
<evidence type="ECO:0000313" key="1">
    <source>
        <dbReference type="EMBL" id="GEO23635.1"/>
    </source>
</evidence>
<keyword evidence="2" id="KW-1185">Reference proteome</keyword>
<dbReference type="EMBL" id="BJYV01000025">
    <property type="protein sequence ID" value="GEO23635.1"/>
    <property type="molecule type" value="Genomic_DNA"/>
</dbReference>
<proteinExistence type="predicted"/>
<evidence type="ECO:0000313" key="2">
    <source>
        <dbReference type="Proteomes" id="UP000321301"/>
    </source>
</evidence>
<reference evidence="1 2" key="1">
    <citation type="submission" date="2019-07" db="EMBL/GenBank/DDBJ databases">
        <title>Whole genome shotgun sequence of Cyclobacterium qasimii NBRC 106168.</title>
        <authorList>
            <person name="Hosoyama A."/>
            <person name="Uohara A."/>
            <person name="Ohji S."/>
            <person name="Ichikawa N."/>
        </authorList>
    </citation>
    <scope>NUCLEOTIDE SEQUENCE [LARGE SCALE GENOMIC DNA]</scope>
    <source>
        <strain evidence="1 2">NBRC 106168</strain>
    </source>
</reference>
<accession>A0A512CHG3</accession>
<dbReference type="AlphaFoldDB" id="A0A512CHG3"/>